<comment type="caution">
    <text evidence="1">The sequence shown here is derived from an EMBL/GenBank/DDBJ whole genome shotgun (WGS) entry which is preliminary data.</text>
</comment>
<dbReference type="AlphaFoldDB" id="A0A927D419"/>
<accession>A0A927D419</accession>
<dbReference type="RefSeq" id="WP_191073979.1">
    <property type="nucleotide sequence ID" value="NZ_JACTAG010000001.1"/>
</dbReference>
<dbReference type="EMBL" id="JACTAG010000001">
    <property type="protein sequence ID" value="MBD3662987.1"/>
    <property type="molecule type" value="Genomic_DNA"/>
</dbReference>
<proteinExistence type="predicted"/>
<sequence length="115" mass="12930">MPLWGWILCAGIGAVVAISVAQYRTHSRTYRPLTSRQPARRATPDTPLGMEAMDIAAVNKVTRRNEALERGHTNWTRKSSTQTDVAETDIQPLADDETYATRFHAAFMKNKGREQ</sequence>
<gene>
    <name evidence="1" type="ORF">H9Q16_03540</name>
</gene>
<protein>
    <submittedName>
        <fullName evidence="1">Uncharacterized protein</fullName>
    </submittedName>
</protein>
<evidence type="ECO:0000313" key="2">
    <source>
        <dbReference type="Proteomes" id="UP000635142"/>
    </source>
</evidence>
<evidence type="ECO:0000313" key="1">
    <source>
        <dbReference type="EMBL" id="MBD3662987.1"/>
    </source>
</evidence>
<reference evidence="1" key="1">
    <citation type="submission" date="2020-08" db="EMBL/GenBank/DDBJ databases">
        <title>Sulfitobacter aestuariivivens sp. nov., isolated from a tidal flat.</title>
        <authorList>
            <person name="Park S."/>
            <person name="Yoon J.-H."/>
        </authorList>
    </citation>
    <scope>NUCLEOTIDE SEQUENCE</scope>
    <source>
        <strain evidence="1">TSTF-M16</strain>
    </source>
</reference>
<dbReference type="Proteomes" id="UP000635142">
    <property type="component" value="Unassembled WGS sequence"/>
</dbReference>
<keyword evidence="2" id="KW-1185">Reference proteome</keyword>
<organism evidence="1 2">
    <name type="scientific">Sulfitobacter aestuariivivens</name>
    <dbReference type="NCBI Taxonomy" id="2766981"/>
    <lineage>
        <taxon>Bacteria</taxon>
        <taxon>Pseudomonadati</taxon>
        <taxon>Pseudomonadota</taxon>
        <taxon>Alphaproteobacteria</taxon>
        <taxon>Rhodobacterales</taxon>
        <taxon>Roseobacteraceae</taxon>
        <taxon>Sulfitobacter</taxon>
    </lineage>
</organism>
<name>A0A927D419_9RHOB</name>